<organism evidence="2 3">
    <name type="scientific">Oryza sativa subsp. japonica</name>
    <name type="common">Rice</name>
    <dbReference type="NCBI Taxonomy" id="39947"/>
    <lineage>
        <taxon>Eukaryota</taxon>
        <taxon>Viridiplantae</taxon>
        <taxon>Streptophyta</taxon>
        <taxon>Embryophyta</taxon>
        <taxon>Tracheophyta</taxon>
        <taxon>Spermatophyta</taxon>
        <taxon>Magnoliopsida</taxon>
        <taxon>Liliopsida</taxon>
        <taxon>Poales</taxon>
        <taxon>Poaceae</taxon>
        <taxon>BOP clade</taxon>
        <taxon>Oryzoideae</taxon>
        <taxon>Oryzeae</taxon>
        <taxon>Oryzinae</taxon>
        <taxon>Oryza</taxon>
        <taxon>Oryza sativa</taxon>
    </lineage>
</organism>
<gene>
    <name evidence="2" type="primary">P0594D10.114</name>
</gene>
<proteinExistence type="predicted"/>
<reference evidence="3" key="2">
    <citation type="journal article" date="2008" name="Nucleic Acids Res.">
        <title>The rice annotation project database (RAP-DB): 2008 update.</title>
        <authorList>
            <consortium name="The rice annotation project (RAP)"/>
        </authorList>
    </citation>
    <scope>GENOME REANNOTATION</scope>
    <source>
        <strain evidence="3">cv. Nipponbare</strain>
    </source>
</reference>
<evidence type="ECO:0000256" key="1">
    <source>
        <dbReference type="SAM" id="MobiDB-lite"/>
    </source>
</evidence>
<name>Q8LHB2_ORYSJ</name>
<feature type="compositionally biased region" description="Acidic residues" evidence="1">
    <location>
        <begin position="1"/>
        <end position="19"/>
    </location>
</feature>
<protein>
    <submittedName>
        <fullName evidence="2">Uncharacterized protein</fullName>
    </submittedName>
</protein>
<dbReference type="EMBL" id="AP004380">
    <property type="protein sequence ID" value="BAC10178.1"/>
    <property type="molecule type" value="Genomic_DNA"/>
</dbReference>
<accession>Q8LHB2</accession>
<sequence length="137" mass="14845">MNGEDDQEREEMGEEEEETAAAAGLAGAEAGGGVVATHERHARSLRGEGQQHQLRRAAAIHLRRLAGANSNDVVDLVQGHIDHSNGSQTANAQEINKSKYQTARCKICLRRRAKNATGDDFLAFEHGYAGYLNCTCI</sequence>
<dbReference type="AlphaFoldDB" id="Q8LHB2"/>
<reference evidence="3" key="1">
    <citation type="journal article" date="2005" name="Nature">
        <title>The map-based sequence of the rice genome.</title>
        <authorList>
            <consortium name="International rice genome sequencing project (IRGSP)"/>
            <person name="Matsumoto T."/>
            <person name="Wu J."/>
            <person name="Kanamori H."/>
            <person name="Katayose Y."/>
            <person name="Fujisawa M."/>
            <person name="Namiki N."/>
            <person name="Mizuno H."/>
            <person name="Yamamoto K."/>
            <person name="Antonio B.A."/>
            <person name="Baba T."/>
            <person name="Sakata K."/>
            <person name="Nagamura Y."/>
            <person name="Aoki H."/>
            <person name="Arikawa K."/>
            <person name="Arita K."/>
            <person name="Bito T."/>
            <person name="Chiden Y."/>
            <person name="Fujitsuka N."/>
            <person name="Fukunaka R."/>
            <person name="Hamada M."/>
            <person name="Harada C."/>
            <person name="Hayashi A."/>
            <person name="Hijishita S."/>
            <person name="Honda M."/>
            <person name="Hosokawa S."/>
            <person name="Ichikawa Y."/>
            <person name="Idonuma A."/>
            <person name="Iijima M."/>
            <person name="Ikeda M."/>
            <person name="Ikeno M."/>
            <person name="Ito K."/>
            <person name="Ito S."/>
            <person name="Ito T."/>
            <person name="Ito Y."/>
            <person name="Ito Y."/>
            <person name="Iwabuchi A."/>
            <person name="Kamiya K."/>
            <person name="Karasawa W."/>
            <person name="Kurita K."/>
            <person name="Katagiri S."/>
            <person name="Kikuta A."/>
            <person name="Kobayashi H."/>
            <person name="Kobayashi N."/>
            <person name="Machita K."/>
            <person name="Maehara T."/>
            <person name="Masukawa M."/>
            <person name="Mizubayashi T."/>
            <person name="Mukai Y."/>
            <person name="Nagasaki H."/>
            <person name="Nagata Y."/>
            <person name="Naito S."/>
            <person name="Nakashima M."/>
            <person name="Nakama Y."/>
            <person name="Nakamichi Y."/>
            <person name="Nakamura M."/>
            <person name="Meguro A."/>
            <person name="Negishi M."/>
            <person name="Ohta I."/>
            <person name="Ohta T."/>
            <person name="Okamoto M."/>
            <person name="Ono N."/>
            <person name="Saji S."/>
            <person name="Sakaguchi M."/>
            <person name="Sakai K."/>
            <person name="Shibata M."/>
            <person name="Shimokawa T."/>
            <person name="Song J."/>
            <person name="Takazaki Y."/>
            <person name="Terasawa K."/>
            <person name="Tsugane M."/>
            <person name="Tsuji K."/>
            <person name="Ueda S."/>
            <person name="Waki K."/>
            <person name="Yamagata H."/>
            <person name="Yamamoto M."/>
            <person name="Yamamoto S."/>
            <person name="Yamane H."/>
            <person name="Yoshiki S."/>
            <person name="Yoshihara R."/>
            <person name="Yukawa K."/>
            <person name="Zhong H."/>
            <person name="Yano M."/>
            <person name="Yuan Q."/>
            <person name="Ouyang S."/>
            <person name="Liu J."/>
            <person name="Jones K.M."/>
            <person name="Gansberger K."/>
            <person name="Moffat K."/>
            <person name="Hill J."/>
            <person name="Bera J."/>
            <person name="Fadrosh D."/>
            <person name="Jin S."/>
            <person name="Johri S."/>
            <person name="Kim M."/>
            <person name="Overton L."/>
            <person name="Reardon M."/>
            <person name="Tsitrin T."/>
            <person name="Vuong H."/>
            <person name="Weaver B."/>
            <person name="Ciecko A."/>
            <person name="Tallon L."/>
            <person name="Jackson J."/>
            <person name="Pai G."/>
            <person name="Aken S.V."/>
            <person name="Utterback T."/>
            <person name="Reidmuller S."/>
            <person name="Feldblyum T."/>
            <person name="Hsiao J."/>
            <person name="Zismann V."/>
            <person name="Iobst S."/>
            <person name="de Vazeille A.R."/>
            <person name="Buell C.R."/>
            <person name="Ying K."/>
            <person name="Li Y."/>
            <person name="Lu T."/>
            <person name="Huang Y."/>
            <person name="Zhao Q."/>
            <person name="Feng Q."/>
            <person name="Zhang L."/>
            <person name="Zhu J."/>
            <person name="Weng Q."/>
            <person name="Mu J."/>
            <person name="Lu Y."/>
            <person name="Fan D."/>
            <person name="Liu Y."/>
            <person name="Guan J."/>
            <person name="Zhang Y."/>
            <person name="Yu S."/>
            <person name="Liu X."/>
            <person name="Zhang Y."/>
            <person name="Hong G."/>
            <person name="Han B."/>
            <person name="Choisne N."/>
            <person name="Demange N."/>
            <person name="Orjeda G."/>
            <person name="Samain S."/>
            <person name="Cattolico L."/>
            <person name="Pelletier E."/>
            <person name="Couloux A."/>
            <person name="Segurens B."/>
            <person name="Wincker P."/>
            <person name="D'Hont A."/>
            <person name="Scarpelli C."/>
            <person name="Weissenbach J."/>
            <person name="Salanoubat M."/>
            <person name="Quetier F."/>
            <person name="Yu Y."/>
            <person name="Kim H.R."/>
            <person name="Rambo T."/>
            <person name="Currie J."/>
            <person name="Collura K."/>
            <person name="Luo M."/>
            <person name="Yang T."/>
            <person name="Ammiraju J.S.S."/>
            <person name="Engler F."/>
            <person name="Soderlund C."/>
            <person name="Wing R.A."/>
            <person name="Palmer L.E."/>
            <person name="de la Bastide M."/>
            <person name="Spiegel L."/>
            <person name="Nascimento L."/>
            <person name="Zutavern T."/>
            <person name="O'Shaughnessy A."/>
            <person name="Dike S."/>
            <person name="Dedhia N."/>
            <person name="Preston R."/>
            <person name="Balija V."/>
            <person name="McCombie W.R."/>
            <person name="Chow T."/>
            <person name="Chen H."/>
            <person name="Chung M."/>
            <person name="Chen C."/>
            <person name="Shaw J."/>
            <person name="Wu H."/>
            <person name="Hsiao K."/>
            <person name="Chao Y."/>
            <person name="Chu M."/>
            <person name="Cheng C."/>
            <person name="Hour A."/>
            <person name="Lee P."/>
            <person name="Lin S."/>
            <person name="Lin Y."/>
            <person name="Liou J."/>
            <person name="Liu S."/>
            <person name="Hsing Y."/>
            <person name="Raghuvanshi S."/>
            <person name="Mohanty A."/>
            <person name="Bharti A.K."/>
            <person name="Gaur A."/>
            <person name="Gupta V."/>
            <person name="Kumar D."/>
            <person name="Ravi V."/>
            <person name="Vij S."/>
            <person name="Kapur A."/>
            <person name="Khurana P."/>
            <person name="Khurana P."/>
            <person name="Khurana J.P."/>
            <person name="Tyagi A.K."/>
            <person name="Gaikwad K."/>
            <person name="Singh A."/>
            <person name="Dalal V."/>
            <person name="Srivastava S."/>
            <person name="Dixit A."/>
            <person name="Pal A.K."/>
            <person name="Ghazi I.A."/>
            <person name="Yadav M."/>
            <person name="Pandit A."/>
            <person name="Bhargava A."/>
            <person name="Sureshbabu K."/>
            <person name="Batra K."/>
            <person name="Sharma T.R."/>
            <person name="Mohapatra T."/>
            <person name="Singh N.K."/>
            <person name="Messing J."/>
            <person name="Nelson A.B."/>
            <person name="Fuks G."/>
            <person name="Kavchok S."/>
            <person name="Keizer G."/>
            <person name="Linton E."/>
            <person name="Llaca V."/>
            <person name="Song R."/>
            <person name="Tanyolac B."/>
            <person name="Young S."/>
            <person name="Ho-Il K."/>
            <person name="Hahn J.H."/>
            <person name="Sangsakoo G."/>
            <person name="Vanavichit A."/>
            <person name="de Mattos Luiz.A.T."/>
            <person name="Zimmer P.D."/>
            <person name="Malone G."/>
            <person name="Dellagostin O."/>
            <person name="de Oliveira A.C."/>
            <person name="Bevan M."/>
            <person name="Bancroft I."/>
            <person name="Minx P."/>
            <person name="Cordum H."/>
            <person name="Wilson R."/>
            <person name="Cheng Z."/>
            <person name="Jin W."/>
            <person name="Jiang J."/>
            <person name="Leong S.A."/>
            <person name="Iwama H."/>
            <person name="Gojobori T."/>
            <person name="Itoh T."/>
            <person name="Niimura Y."/>
            <person name="Fujii Y."/>
            <person name="Habara T."/>
            <person name="Sakai H."/>
            <person name="Sato Y."/>
            <person name="Wilson G."/>
            <person name="Kumar K."/>
            <person name="McCouch S."/>
            <person name="Juretic N."/>
            <person name="Hoen D."/>
            <person name="Wright S."/>
            <person name="Bruskiewich R."/>
            <person name="Bureau T."/>
            <person name="Miyao A."/>
            <person name="Hirochika H."/>
            <person name="Nishikawa T."/>
            <person name="Kadowaki K."/>
            <person name="Sugiura M."/>
            <person name="Burr B."/>
            <person name="Sasaki T."/>
        </authorList>
    </citation>
    <scope>NUCLEOTIDE SEQUENCE [LARGE SCALE GENOMIC DNA]</scope>
    <source>
        <strain evidence="3">cv. Nipponbare</strain>
    </source>
</reference>
<evidence type="ECO:0000313" key="2">
    <source>
        <dbReference type="EMBL" id="BAC10178.1"/>
    </source>
</evidence>
<feature type="region of interest" description="Disordered" evidence="1">
    <location>
        <begin position="1"/>
        <end position="52"/>
    </location>
</feature>
<dbReference type="Proteomes" id="UP000000763">
    <property type="component" value="Chromosome 7"/>
</dbReference>
<evidence type="ECO:0000313" key="3">
    <source>
        <dbReference type="Proteomes" id="UP000000763"/>
    </source>
</evidence>